<dbReference type="OrthoDB" id="8964853at2759"/>
<dbReference type="EMBL" id="KE124209">
    <property type="protein sequence ID" value="EPB81123.1"/>
    <property type="molecule type" value="Genomic_DNA"/>
</dbReference>
<dbReference type="InterPro" id="IPR011598">
    <property type="entry name" value="bHLH_dom"/>
</dbReference>
<proteinExistence type="predicted"/>
<evidence type="ECO:0000256" key="3">
    <source>
        <dbReference type="ARBA" id="ARBA00023159"/>
    </source>
</evidence>
<dbReference type="GO" id="GO:0003700">
    <property type="term" value="F:DNA-binding transcription factor activity"/>
    <property type="evidence" value="ECO:0007669"/>
    <property type="project" value="TreeGrafter"/>
</dbReference>
<dbReference type="GO" id="GO:0045944">
    <property type="term" value="P:positive regulation of transcription by RNA polymerase II"/>
    <property type="evidence" value="ECO:0007669"/>
    <property type="project" value="TreeGrafter"/>
</dbReference>
<name>S2JF23_MUCC1</name>
<accession>S2JF23</accession>
<evidence type="ECO:0000313" key="9">
    <source>
        <dbReference type="Proteomes" id="UP000014254"/>
    </source>
</evidence>
<keyword evidence="9" id="KW-1185">Reference proteome</keyword>
<dbReference type="eggNOG" id="ENOG502RUQZ">
    <property type="taxonomic scope" value="Eukaryota"/>
</dbReference>
<dbReference type="SUPFAM" id="SSF47459">
    <property type="entry name" value="HLH, helix-loop-helix DNA-binding domain"/>
    <property type="match status" value="1"/>
</dbReference>
<feature type="domain" description="BHLH" evidence="7">
    <location>
        <begin position="49"/>
        <end position="101"/>
    </location>
</feature>
<dbReference type="PROSITE" id="PS50888">
    <property type="entry name" value="BHLH"/>
    <property type="match status" value="1"/>
</dbReference>
<dbReference type="VEuPathDB" id="FungiDB:HMPREF1544_12176"/>
<sequence>MPSEKFRITTNGQSLRNPNNGFFDMTLSANMTLDESFYQTNSDVSAHNDRRSAHNALERQRREHLNVKFQQLAHALPSLQTVRRPSKTMIVAKSLEFVSSSLKRETTYTSEIQKLRLENEKLRKQAEASSNQLKKQLADQDAKLTGSDSSAAPSPKKAADNNDDNASETSTLIAKEEEEEVKITRKRKASAVSDPQLSPPPTPEAMRGNNKHHPVVIATPVGHQQKKKKMVKQTKTLPVTSTPITTTTTVPAAASTTIAATVPSTMATIPVSSMAQQLPMYNATISAASLLNTPAASLIDSPWSPIDDGHLHSSLLTTYPPNTTTNNQTNNTHNYFDMASPPSTSSANMLYDLYADNIHPMLLAPYYIPSETTTTATTTSAATTGLYTSYPTANMNHHFNHQQQPHQRHQSGGHRGHGFYLS</sequence>
<dbReference type="PANTHER" id="PTHR10328:SF3">
    <property type="entry name" value="PROTEIN MAX"/>
    <property type="match status" value="1"/>
</dbReference>
<evidence type="ECO:0000256" key="4">
    <source>
        <dbReference type="ARBA" id="ARBA00023163"/>
    </source>
</evidence>
<dbReference type="Gene3D" id="4.10.280.10">
    <property type="entry name" value="Helix-loop-helix DNA-binding domain"/>
    <property type="match status" value="1"/>
</dbReference>
<feature type="region of interest" description="Disordered" evidence="6">
    <location>
        <begin position="126"/>
        <end position="210"/>
    </location>
</feature>
<evidence type="ECO:0000256" key="5">
    <source>
        <dbReference type="ARBA" id="ARBA00023242"/>
    </source>
</evidence>
<organism evidence="8 9">
    <name type="scientific">Mucor circinelloides f. circinelloides (strain 1006PhL)</name>
    <name type="common">Mucormycosis agent</name>
    <name type="synonym">Calyptromyces circinelloides</name>
    <dbReference type="NCBI Taxonomy" id="1220926"/>
    <lineage>
        <taxon>Eukaryota</taxon>
        <taxon>Fungi</taxon>
        <taxon>Fungi incertae sedis</taxon>
        <taxon>Mucoromycota</taxon>
        <taxon>Mucoromycotina</taxon>
        <taxon>Mucoromycetes</taxon>
        <taxon>Mucorales</taxon>
        <taxon>Mucorineae</taxon>
        <taxon>Mucoraceae</taxon>
        <taxon>Mucor</taxon>
    </lineage>
</organism>
<keyword evidence="5" id="KW-0539">Nucleus</keyword>
<keyword evidence="2" id="KW-0238">DNA-binding</keyword>
<protein>
    <recommendedName>
        <fullName evidence="7">BHLH domain-containing protein</fullName>
    </recommendedName>
</protein>
<feature type="region of interest" description="Disordered" evidence="6">
    <location>
        <begin position="398"/>
        <end position="422"/>
    </location>
</feature>
<dbReference type="GO" id="GO:0090575">
    <property type="term" value="C:RNA polymerase II transcription regulator complex"/>
    <property type="evidence" value="ECO:0007669"/>
    <property type="project" value="TreeGrafter"/>
</dbReference>
<evidence type="ECO:0000259" key="7">
    <source>
        <dbReference type="PROSITE" id="PS50888"/>
    </source>
</evidence>
<dbReference type="Proteomes" id="UP000014254">
    <property type="component" value="Unassembled WGS sequence"/>
</dbReference>
<keyword evidence="4" id="KW-0804">Transcription</keyword>
<evidence type="ECO:0000256" key="6">
    <source>
        <dbReference type="SAM" id="MobiDB-lite"/>
    </source>
</evidence>
<dbReference type="GO" id="GO:0003677">
    <property type="term" value="F:DNA binding"/>
    <property type="evidence" value="ECO:0007669"/>
    <property type="project" value="UniProtKB-KW"/>
</dbReference>
<dbReference type="InParanoid" id="S2JF23"/>
<feature type="compositionally biased region" description="Low complexity" evidence="6">
    <location>
        <begin position="147"/>
        <end position="156"/>
    </location>
</feature>
<keyword evidence="1" id="KW-0805">Transcription regulation</keyword>
<dbReference type="AlphaFoldDB" id="S2JF23"/>
<dbReference type="SMART" id="SM00353">
    <property type="entry name" value="HLH"/>
    <property type="match status" value="1"/>
</dbReference>
<dbReference type="PANTHER" id="PTHR10328">
    <property type="entry name" value="PROTEIN MAX MYC-ASSOCIATED FACTOR X"/>
    <property type="match status" value="1"/>
</dbReference>
<reference evidence="9" key="1">
    <citation type="submission" date="2013-05" db="EMBL/GenBank/DDBJ databases">
        <title>The Genome sequence of Mucor circinelloides f. circinelloides 1006PhL.</title>
        <authorList>
            <consortium name="The Broad Institute Genomics Platform"/>
            <person name="Cuomo C."/>
            <person name="Earl A."/>
            <person name="Findley K."/>
            <person name="Lee S.C."/>
            <person name="Walker B."/>
            <person name="Young S."/>
            <person name="Zeng Q."/>
            <person name="Gargeya S."/>
            <person name="Fitzgerald M."/>
            <person name="Haas B."/>
            <person name="Abouelleil A."/>
            <person name="Allen A.W."/>
            <person name="Alvarado L."/>
            <person name="Arachchi H.M."/>
            <person name="Berlin A.M."/>
            <person name="Chapman S.B."/>
            <person name="Gainer-Dewar J."/>
            <person name="Goldberg J."/>
            <person name="Griggs A."/>
            <person name="Gujja S."/>
            <person name="Hansen M."/>
            <person name="Howarth C."/>
            <person name="Imamovic A."/>
            <person name="Ireland A."/>
            <person name="Larimer J."/>
            <person name="McCowan C."/>
            <person name="Murphy C."/>
            <person name="Pearson M."/>
            <person name="Poon T.W."/>
            <person name="Priest M."/>
            <person name="Roberts A."/>
            <person name="Saif S."/>
            <person name="Shea T."/>
            <person name="Sisk P."/>
            <person name="Sykes S."/>
            <person name="Wortman J."/>
            <person name="Nusbaum C."/>
            <person name="Birren B."/>
        </authorList>
    </citation>
    <scope>NUCLEOTIDE SEQUENCE [LARGE SCALE GENOMIC DNA]</scope>
    <source>
        <strain evidence="9">1006PhL</strain>
    </source>
</reference>
<evidence type="ECO:0000256" key="2">
    <source>
        <dbReference type="ARBA" id="ARBA00023125"/>
    </source>
</evidence>
<dbReference type="Pfam" id="PF00010">
    <property type="entry name" value="HLH"/>
    <property type="match status" value="1"/>
</dbReference>
<evidence type="ECO:0000313" key="8">
    <source>
        <dbReference type="EMBL" id="EPB81123.1"/>
    </source>
</evidence>
<dbReference type="InterPro" id="IPR036638">
    <property type="entry name" value="HLH_DNA-bd_sf"/>
</dbReference>
<feature type="compositionally biased region" description="Basic residues" evidence="6">
    <location>
        <begin position="406"/>
        <end position="422"/>
    </location>
</feature>
<dbReference type="GO" id="GO:0046983">
    <property type="term" value="F:protein dimerization activity"/>
    <property type="evidence" value="ECO:0007669"/>
    <property type="project" value="InterPro"/>
</dbReference>
<keyword evidence="3" id="KW-0010">Activator</keyword>
<gene>
    <name evidence="8" type="ORF">HMPREF1544_12176</name>
</gene>
<dbReference type="STRING" id="1220926.S2JF23"/>
<evidence type="ECO:0000256" key="1">
    <source>
        <dbReference type="ARBA" id="ARBA00023015"/>
    </source>
</evidence>